<gene>
    <name evidence="1" type="ORF">NDU88_004453</name>
</gene>
<organism evidence="1 2">
    <name type="scientific">Pleurodeles waltl</name>
    <name type="common">Iberian ribbed newt</name>
    <dbReference type="NCBI Taxonomy" id="8319"/>
    <lineage>
        <taxon>Eukaryota</taxon>
        <taxon>Metazoa</taxon>
        <taxon>Chordata</taxon>
        <taxon>Craniata</taxon>
        <taxon>Vertebrata</taxon>
        <taxon>Euteleostomi</taxon>
        <taxon>Amphibia</taxon>
        <taxon>Batrachia</taxon>
        <taxon>Caudata</taxon>
        <taxon>Salamandroidea</taxon>
        <taxon>Salamandridae</taxon>
        <taxon>Pleurodelinae</taxon>
        <taxon>Pleurodeles</taxon>
    </lineage>
</organism>
<dbReference type="Proteomes" id="UP001066276">
    <property type="component" value="Chromosome 7"/>
</dbReference>
<reference evidence="1" key="1">
    <citation type="journal article" date="2022" name="bioRxiv">
        <title>Sequencing and chromosome-scale assembly of the giantPleurodeles waltlgenome.</title>
        <authorList>
            <person name="Brown T."/>
            <person name="Elewa A."/>
            <person name="Iarovenko S."/>
            <person name="Subramanian E."/>
            <person name="Araus A.J."/>
            <person name="Petzold A."/>
            <person name="Susuki M."/>
            <person name="Suzuki K.-i.T."/>
            <person name="Hayashi T."/>
            <person name="Toyoda A."/>
            <person name="Oliveira C."/>
            <person name="Osipova E."/>
            <person name="Leigh N.D."/>
            <person name="Simon A."/>
            <person name="Yun M.H."/>
        </authorList>
    </citation>
    <scope>NUCLEOTIDE SEQUENCE</scope>
    <source>
        <strain evidence="1">20211129_DDA</strain>
        <tissue evidence="1">Liver</tissue>
    </source>
</reference>
<keyword evidence="2" id="KW-1185">Reference proteome</keyword>
<evidence type="ECO:0000313" key="2">
    <source>
        <dbReference type="Proteomes" id="UP001066276"/>
    </source>
</evidence>
<evidence type="ECO:0000313" key="1">
    <source>
        <dbReference type="EMBL" id="KAJ1126040.1"/>
    </source>
</evidence>
<evidence type="ECO:0008006" key="3">
    <source>
        <dbReference type="Google" id="ProtNLM"/>
    </source>
</evidence>
<sequence>MLRILRALYCCRRLPDCNTDQLGNVTTGTETTPCRTKRLRIPPIILKNLYTHNDLVELLEEHCTFTFTIKPLQNHGKIMLTTPEDYRSLTSALTEQKLEYHTFSLIMVKAKRFVIRGLPANASCGHITCDLSELGLPVKNITQIALPTDKNKKFPQFIVTMSASQDGKPADLSVVTRL</sequence>
<accession>A0AAV7PG17</accession>
<name>A0AAV7PG17_PLEWA</name>
<proteinExistence type="predicted"/>
<comment type="caution">
    <text evidence="1">The sequence shown here is derived from an EMBL/GenBank/DDBJ whole genome shotgun (WGS) entry which is preliminary data.</text>
</comment>
<protein>
    <recommendedName>
        <fullName evidence="3">Pre-C2HC domain-containing protein</fullName>
    </recommendedName>
</protein>
<dbReference type="AlphaFoldDB" id="A0AAV7PG17"/>
<dbReference type="EMBL" id="JANPWB010000011">
    <property type="protein sequence ID" value="KAJ1126040.1"/>
    <property type="molecule type" value="Genomic_DNA"/>
</dbReference>